<accession>A0ABS9SQH7</accession>
<feature type="transmembrane region" description="Helical" evidence="1">
    <location>
        <begin position="471"/>
        <end position="495"/>
    </location>
</feature>
<evidence type="ECO:0000313" key="3">
    <source>
        <dbReference type="Proteomes" id="UP001202248"/>
    </source>
</evidence>
<keyword evidence="1" id="KW-0472">Membrane</keyword>
<evidence type="ECO:0000313" key="2">
    <source>
        <dbReference type="EMBL" id="MCH5600631.1"/>
    </source>
</evidence>
<evidence type="ECO:0000256" key="1">
    <source>
        <dbReference type="SAM" id="Phobius"/>
    </source>
</evidence>
<reference evidence="2 3" key="1">
    <citation type="submission" date="2022-02" db="EMBL/GenBank/DDBJ databases">
        <authorList>
            <person name="Min J."/>
        </authorList>
    </citation>
    <scope>NUCLEOTIDE SEQUENCE [LARGE SCALE GENOMIC DNA]</scope>
    <source>
        <strain evidence="2 3">GR10-1</strain>
    </source>
</reference>
<comment type="caution">
    <text evidence="2">The sequence shown here is derived from an EMBL/GenBank/DDBJ whole genome shotgun (WGS) entry which is preliminary data.</text>
</comment>
<keyword evidence="3" id="KW-1185">Reference proteome</keyword>
<organism evidence="2 3">
    <name type="scientific">Niabella ginsengisoli</name>
    <dbReference type="NCBI Taxonomy" id="522298"/>
    <lineage>
        <taxon>Bacteria</taxon>
        <taxon>Pseudomonadati</taxon>
        <taxon>Bacteroidota</taxon>
        <taxon>Chitinophagia</taxon>
        <taxon>Chitinophagales</taxon>
        <taxon>Chitinophagaceae</taxon>
        <taxon>Niabella</taxon>
    </lineage>
</organism>
<keyword evidence="1" id="KW-1133">Transmembrane helix</keyword>
<dbReference type="RefSeq" id="WP_240832956.1">
    <property type="nucleotide sequence ID" value="NZ_JAKWBL010000004.1"/>
</dbReference>
<name>A0ABS9SQH7_9BACT</name>
<proteinExistence type="predicted"/>
<gene>
    <name evidence="2" type="ORF">MKP09_23310</name>
</gene>
<protein>
    <submittedName>
        <fullName evidence="2">Uncharacterized protein</fullName>
    </submittedName>
</protein>
<sequence length="557" mass="59679">MKSTYLIVPPLFYVKKIGSIFQLRSPALKLLFGLLFFITNTIVYAQTVTCNVMTPLVQNNYPANVSFGTTGSVGLISVSNSENIVNSIASDFATINTSLNVVGGAYLSVSLSEGSLPKGYFAGFEMESVSLINLGILNNITISVLNNGTLVQAKSGLDLIETAVISGTAKQTIGFLVTAGTVFDEIKIDFSEGFLEANIGSVLIYNAVVKGFCAPNPVLTEYTHLANDHGNDMGVAVSGDNTGLIGASILEYSQSMDNLIDGDHTNYVAINNSVISASAASSASLAVVTPAHTFTNDEYVGFIVKGDNGLIDIGALTGIEIATYNNGVLVETISNSDLINLSALSSELLSGMTSTGTMSIIGFATTEDFDEVKLTVGNFTGVGNELQVFEAFVASNDALPVNYGPISAMMQHNILKVNWMTLFETNNKEFVIEGSADGKSWMEIGTVMSGARNGNSDKPLEYSFEKMFENVAMAGFSLLSFFALAIVFLALFPTIKRKKTFSMLRLVIVLIGITIISCKKTDVQVDVSKEMIKFIRIGQIDADNTVHYSKVEKIIYK</sequence>
<keyword evidence="1" id="KW-0812">Transmembrane</keyword>
<dbReference type="EMBL" id="JAKWBL010000004">
    <property type="protein sequence ID" value="MCH5600631.1"/>
    <property type="molecule type" value="Genomic_DNA"/>
</dbReference>
<dbReference type="Proteomes" id="UP001202248">
    <property type="component" value="Unassembled WGS sequence"/>
</dbReference>